<accession>A0A401U1L0</accession>
<sequence length="157" mass="17628">MRRRREDELRRTRLAHPHHAPWIEPDADDVGTCRAKRRRGAGITGILGPHRIAGRDDGRGDQRQRRLRGRQDQDMICLGVHAAAHLEVIAQGLAQARPVDDGLVVEAAAQRAAAQAARPDLVRKFARIRQPGTQRPELRLVRQRPIRVGELQGPGRQ</sequence>
<organism evidence="2 3">
    <name type="scientific">Chiloscyllium punctatum</name>
    <name type="common">Brownbanded bambooshark</name>
    <name type="synonym">Hemiscyllium punctatum</name>
    <dbReference type="NCBI Taxonomy" id="137246"/>
    <lineage>
        <taxon>Eukaryota</taxon>
        <taxon>Metazoa</taxon>
        <taxon>Chordata</taxon>
        <taxon>Craniata</taxon>
        <taxon>Vertebrata</taxon>
        <taxon>Chondrichthyes</taxon>
        <taxon>Elasmobranchii</taxon>
        <taxon>Galeomorphii</taxon>
        <taxon>Galeoidea</taxon>
        <taxon>Orectolobiformes</taxon>
        <taxon>Hemiscylliidae</taxon>
        <taxon>Chiloscyllium</taxon>
    </lineage>
</organism>
<comment type="caution">
    <text evidence="2">The sequence shown here is derived from an EMBL/GenBank/DDBJ whole genome shotgun (WGS) entry which is preliminary data.</text>
</comment>
<dbReference type="Proteomes" id="UP000287033">
    <property type="component" value="Unassembled WGS sequence"/>
</dbReference>
<gene>
    <name evidence="2" type="ORF">chiPu_0033230</name>
</gene>
<feature type="compositionally biased region" description="Basic and acidic residues" evidence="1">
    <location>
        <begin position="53"/>
        <end position="72"/>
    </location>
</feature>
<dbReference type="AlphaFoldDB" id="A0A401U1L0"/>
<proteinExistence type="predicted"/>
<evidence type="ECO:0000313" key="2">
    <source>
        <dbReference type="EMBL" id="GCC48772.1"/>
    </source>
</evidence>
<dbReference type="EMBL" id="BEZZ01257692">
    <property type="protein sequence ID" value="GCC48772.1"/>
    <property type="molecule type" value="Genomic_DNA"/>
</dbReference>
<evidence type="ECO:0000256" key="1">
    <source>
        <dbReference type="SAM" id="MobiDB-lite"/>
    </source>
</evidence>
<feature type="region of interest" description="Disordered" evidence="1">
    <location>
        <begin position="45"/>
        <end position="72"/>
    </location>
</feature>
<name>A0A401U1L0_CHIPU</name>
<evidence type="ECO:0000313" key="3">
    <source>
        <dbReference type="Proteomes" id="UP000287033"/>
    </source>
</evidence>
<protein>
    <submittedName>
        <fullName evidence="2">Uncharacterized protein</fullName>
    </submittedName>
</protein>
<keyword evidence="3" id="KW-1185">Reference proteome</keyword>
<reference evidence="2 3" key="1">
    <citation type="journal article" date="2018" name="Nat. Ecol. Evol.">
        <title>Shark genomes provide insights into elasmobranch evolution and the origin of vertebrates.</title>
        <authorList>
            <person name="Hara Y"/>
            <person name="Yamaguchi K"/>
            <person name="Onimaru K"/>
            <person name="Kadota M"/>
            <person name="Koyanagi M"/>
            <person name="Keeley SD"/>
            <person name="Tatsumi K"/>
            <person name="Tanaka K"/>
            <person name="Motone F"/>
            <person name="Kageyama Y"/>
            <person name="Nozu R"/>
            <person name="Adachi N"/>
            <person name="Nishimura O"/>
            <person name="Nakagawa R"/>
            <person name="Tanegashima C"/>
            <person name="Kiyatake I"/>
            <person name="Matsumoto R"/>
            <person name="Murakumo K"/>
            <person name="Nishida K"/>
            <person name="Terakita A"/>
            <person name="Kuratani S"/>
            <person name="Sato K"/>
            <person name="Hyodo S Kuraku.S."/>
        </authorList>
    </citation>
    <scope>NUCLEOTIDE SEQUENCE [LARGE SCALE GENOMIC DNA]</scope>
</reference>